<dbReference type="Gene3D" id="1.10.260.40">
    <property type="entry name" value="lambda repressor-like DNA-binding domains"/>
    <property type="match status" value="1"/>
</dbReference>
<dbReference type="PANTHER" id="PTHR37301">
    <property type="entry name" value="DNA-BINDING PROTEIN-RELATED"/>
    <property type="match status" value="1"/>
</dbReference>
<reference evidence="2" key="2">
    <citation type="submission" date="2021-04" db="EMBL/GenBank/DDBJ databases">
        <authorList>
            <person name="Gilroy R."/>
        </authorList>
    </citation>
    <scope>NUCLEOTIDE SEQUENCE</scope>
    <source>
        <strain evidence="2">ChiBcec1-1630</strain>
    </source>
</reference>
<evidence type="ECO:0000313" key="3">
    <source>
        <dbReference type="Proteomes" id="UP000823922"/>
    </source>
</evidence>
<dbReference type="InterPro" id="IPR010982">
    <property type="entry name" value="Lambda_DNA-bd_dom_sf"/>
</dbReference>
<dbReference type="EMBL" id="DWVS01000100">
    <property type="protein sequence ID" value="HJC87185.1"/>
    <property type="molecule type" value="Genomic_DNA"/>
</dbReference>
<name>A0A9D2QGH7_9FIRM</name>
<feature type="domain" description="HTH cro/C1-type" evidence="1">
    <location>
        <begin position="12"/>
        <end position="59"/>
    </location>
</feature>
<dbReference type="PROSITE" id="PS50943">
    <property type="entry name" value="HTH_CROC1"/>
    <property type="match status" value="1"/>
</dbReference>
<gene>
    <name evidence="2" type="ORF">H9926_04115</name>
</gene>
<dbReference type="Proteomes" id="UP000823922">
    <property type="component" value="Unassembled WGS sequence"/>
</dbReference>
<evidence type="ECO:0000313" key="2">
    <source>
        <dbReference type="EMBL" id="HJC87185.1"/>
    </source>
</evidence>
<dbReference type="AlphaFoldDB" id="A0A9D2QGH7"/>
<reference evidence="2" key="1">
    <citation type="journal article" date="2021" name="PeerJ">
        <title>Extensive microbial diversity within the chicken gut microbiome revealed by metagenomics and culture.</title>
        <authorList>
            <person name="Gilroy R."/>
            <person name="Ravi A."/>
            <person name="Getino M."/>
            <person name="Pursley I."/>
            <person name="Horton D.L."/>
            <person name="Alikhan N.F."/>
            <person name="Baker D."/>
            <person name="Gharbi K."/>
            <person name="Hall N."/>
            <person name="Watson M."/>
            <person name="Adriaenssens E.M."/>
            <person name="Foster-Nyarko E."/>
            <person name="Jarju S."/>
            <person name="Secka A."/>
            <person name="Antonio M."/>
            <person name="Oren A."/>
            <person name="Chaudhuri R.R."/>
            <person name="La Ragione R."/>
            <person name="Hildebrand F."/>
            <person name="Pallen M.J."/>
        </authorList>
    </citation>
    <scope>NUCLEOTIDE SEQUENCE</scope>
    <source>
        <strain evidence="2">ChiBcec1-1630</strain>
    </source>
</reference>
<dbReference type="GO" id="GO:0003677">
    <property type="term" value="F:DNA binding"/>
    <property type="evidence" value="ECO:0007669"/>
    <property type="project" value="InterPro"/>
</dbReference>
<proteinExistence type="predicted"/>
<dbReference type="SUPFAM" id="SSF47413">
    <property type="entry name" value="lambda repressor-like DNA-binding domains"/>
    <property type="match status" value="1"/>
</dbReference>
<dbReference type="PANTHER" id="PTHR37301:SF1">
    <property type="entry name" value="DNA-BINDING PROTEIN"/>
    <property type="match status" value="1"/>
</dbReference>
<evidence type="ECO:0000259" key="1">
    <source>
        <dbReference type="PROSITE" id="PS50943"/>
    </source>
</evidence>
<dbReference type="InterPro" id="IPR001387">
    <property type="entry name" value="Cro/C1-type_HTH"/>
</dbReference>
<comment type="caution">
    <text evidence="2">The sequence shown here is derived from an EMBL/GenBank/DDBJ whole genome shotgun (WGS) entry which is preliminary data.</text>
</comment>
<accession>A0A9D2QGH7</accession>
<dbReference type="Pfam" id="PF13443">
    <property type="entry name" value="HTH_26"/>
    <property type="match status" value="1"/>
</dbReference>
<organism evidence="2 3">
    <name type="scientific">Candidatus Eisenbergiella intestinigallinarum</name>
    <dbReference type="NCBI Taxonomy" id="2838549"/>
    <lineage>
        <taxon>Bacteria</taxon>
        <taxon>Bacillati</taxon>
        <taxon>Bacillota</taxon>
        <taxon>Clostridia</taxon>
        <taxon>Lachnospirales</taxon>
        <taxon>Lachnospiraceae</taxon>
        <taxon>Eisenbergiella</taxon>
    </lineage>
</organism>
<protein>
    <submittedName>
        <fullName evidence="2">Helix-turn-helix transcriptional regulator</fullName>
    </submittedName>
</protein>
<sequence>MIDFSPLWVTMKEKNITQYQLIKSGIDNKTLDSLRKNKNITLATLESLCRILDCTPNDVVRFIDEPEPGSNSERV</sequence>